<name>A0A7J2U1P4_9CREN</name>
<reference evidence="1" key="1">
    <citation type="journal article" date="2020" name="mSystems">
        <title>Genome- and Community-Level Interaction Insights into Carbon Utilization and Element Cycling Functions of Hydrothermarchaeota in Hydrothermal Sediment.</title>
        <authorList>
            <person name="Zhou Z."/>
            <person name="Liu Y."/>
            <person name="Xu W."/>
            <person name="Pan J."/>
            <person name="Luo Z.H."/>
            <person name="Li M."/>
        </authorList>
    </citation>
    <scope>NUCLEOTIDE SEQUENCE [LARGE SCALE GENOMIC DNA]</scope>
    <source>
        <strain evidence="1">SpSt-125</strain>
    </source>
</reference>
<evidence type="ECO:0000313" key="1">
    <source>
        <dbReference type="EMBL" id="HEM66760.1"/>
    </source>
</evidence>
<gene>
    <name evidence="1" type="ORF">ENO26_04220</name>
</gene>
<proteinExistence type="predicted"/>
<protein>
    <submittedName>
        <fullName evidence="1">Uncharacterized protein</fullName>
    </submittedName>
</protein>
<comment type="caution">
    <text evidence="1">The sequence shown here is derived from an EMBL/GenBank/DDBJ whole genome shotgun (WGS) entry which is preliminary data.</text>
</comment>
<accession>A0A7J2U1P4</accession>
<dbReference type="EMBL" id="DSEU01000029">
    <property type="protein sequence ID" value="HEM66760.1"/>
    <property type="molecule type" value="Genomic_DNA"/>
</dbReference>
<dbReference type="AlphaFoldDB" id="A0A7J2U1P4"/>
<sequence>MLNVFENVARVVEGLNVRGRTVFVENGGEVYMVVGEAGKIDVNRFVTVNSNRIALVFKSPISRTHLEDYTDFCGALDHIAVERLGIAESIECVDRGGELFARFRKIRVYPVKSLEKSIGSIYGVIAASVATIAKGASSRIASESCSDDECVVWVELAGGG</sequence>
<organism evidence="1">
    <name type="scientific">Ignisphaera aggregans</name>
    <dbReference type="NCBI Taxonomy" id="334771"/>
    <lineage>
        <taxon>Archaea</taxon>
        <taxon>Thermoproteota</taxon>
        <taxon>Thermoprotei</taxon>
        <taxon>Desulfurococcales</taxon>
        <taxon>Desulfurococcaceae</taxon>
        <taxon>Ignisphaera</taxon>
    </lineage>
</organism>